<reference evidence="2 3" key="1">
    <citation type="submission" date="2011-11" db="EMBL/GenBank/DDBJ databases">
        <title>Complete sequence of Spirochaeta sp. grapes.</title>
        <authorList>
            <consortium name="US DOE Joint Genome Institute"/>
            <person name="Lucas S."/>
            <person name="Han J."/>
            <person name="Lapidus A."/>
            <person name="Cheng J.-F."/>
            <person name="Goodwin L."/>
            <person name="Pitluck S."/>
            <person name="Peters L."/>
            <person name="Ovchinnikova G."/>
            <person name="Munk A.C."/>
            <person name="Detter J.C."/>
            <person name="Han C."/>
            <person name="Tapia R."/>
            <person name="Land M."/>
            <person name="Hauser L."/>
            <person name="Kyrpides N."/>
            <person name="Ivanova N."/>
            <person name="Pagani I."/>
            <person name="Ritalahtilisa K."/>
            <person name="Loeffler F."/>
            <person name="Woyke T."/>
        </authorList>
    </citation>
    <scope>NUCLEOTIDE SEQUENCE [LARGE SCALE GENOMIC DNA]</scope>
    <source>
        <strain evidence="3">ATCC BAA-1885 / DSM 22778 / Grapes</strain>
    </source>
</reference>
<dbReference type="Proteomes" id="UP000005632">
    <property type="component" value="Chromosome"/>
</dbReference>
<proteinExistence type="predicted"/>
<dbReference type="Gene3D" id="2.60.40.4270">
    <property type="entry name" value="Listeria-Bacteroides repeat domain"/>
    <property type="match status" value="1"/>
</dbReference>
<dbReference type="GO" id="GO:0030313">
    <property type="term" value="C:cell envelope"/>
    <property type="evidence" value="ECO:0007669"/>
    <property type="project" value="UniProtKB-SubCell"/>
</dbReference>
<protein>
    <submittedName>
        <fullName evidence="2">Conserved repeat protein (List_Bact_rpt)</fullName>
    </submittedName>
</protein>
<organism evidence="2 3">
    <name type="scientific">Sphaerochaeta pleomorpha (strain ATCC BAA-1885 / DSM 22778 / Grapes)</name>
    <dbReference type="NCBI Taxonomy" id="158190"/>
    <lineage>
        <taxon>Bacteria</taxon>
        <taxon>Pseudomonadati</taxon>
        <taxon>Spirochaetota</taxon>
        <taxon>Spirochaetia</taxon>
        <taxon>Spirochaetales</taxon>
        <taxon>Sphaerochaetaceae</taxon>
        <taxon>Sphaerochaeta</taxon>
    </lineage>
</organism>
<dbReference type="AlphaFoldDB" id="G8QWX1"/>
<dbReference type="InterPro" id="IPR013378">
    <property type="entry name" value="InlB-like_B-rpt"/>
</dbReference>
<dbReference type="eggNOG" id="COG2706">
    <property type="taxonomic scope" value="Bacteria"/>
</dbReference>
<accession>G8QWX1</accession>
<dbReference type="RefSeq" id="WP_014270318.1">
    <property type="nucleotide sequence ID" value="NC_016633.1"/>
</dbReference>
<dbReference type="InterPro" id="IPR042229">
    <property type="entry name" value="Listeria/Bacterioides_rpt_sf"/>
</dbReference>
<dbReference type="PROSITE" id="PS51257">
    <property type="entry name" value="PROKAR_LIPOPROTEIN"/>
    <property type="match status" value="1"/>
</dbReference>
<evidence type="ECO:0000313" key="3">
    <source>
        <dbReference type="Proteomes" id="UP000005632"/>
    </source>
</evidence>
<dbReference type="OrthoDB" id="9782766at2"/>
<dbReference type="STRING" id="158190.SpiGrapes_1672"/>
<name>G8QWX1_SPHPG</name>
<evidence type="ECO:0000313" key="2">
    <source>
        <dbReference type="EMBL" id="AEV29475.1"/>
    </source>
</evidence>
<sequence length="611" mass="65987">MSQKKNILLVVVLCVLALFIGCEPANPQIPSEETPNIETPDEESPKQGILTVTLEKEEEIPSSLEAEIVSYTLSGIGPEGKGFSGITSQYEAVTLDLCCGTWTITAIGLNSDNQPVGEGVATVSIQPDTMHSTTITVEGFVEEGLFALHVSWPPAALTDPQVSLSLCKEGSDTEQDLAATIDTVQGKTEFQKTLPVGDYTLLITLSDGSPNENNPLVVKRRQAFSVESNTTTEGACKASWEEGYLQGTLSFPAQTSASFAASLFSRTKKVSEGMDVQFIVTTDPEFEVTYTWYVDGEVVDETGKDLIYGSSLSRGYHTVDVIVSSSEAKVSQSSSLLVTEDVHGYMYFRLTSLDTPTDRYVLTYECGAIGSLFFLGQPELEGKGIPFVCKIVSTSGNISGLLFMATDVPALAQEGDLADYIANTSLFIPQDCVGDFEQVTQPGEDQIYRSAMLSLDFMGSSPTEHLSAFTTFPLHVSVTSCGNVGEKIRGSLVADSVEIWMDKEGAEEGTTSLGNYKVEGFFSVERITTIYFYILSYDSNGADSGTCNEPEDLFAGMKTLAQGYDSNDPLVKAGFTFGGWNTKADGSGVTYQENDPFTMPNEDTTLYAVWN</sequence>
<evidence type="ECO:0000256" key="1">
    <source>
        <dbReference type="ARBA" id="ARBA00004196"/>
    </source>
</evidence>
<dbReference type="Pfam" id="PF09479">
    <property type="entry name" value="Flg_new"/>
    <property type="match status" value="1"/>
</dbReference>
<dbReference type="KEGG" id="sgp:SpiGrapes_1672"/>
<keyword evidence="3" id="KW-1185">Reference proteome</keyword>
<comment type="subcellular location">
    <subcellularLocation>
        <location evidence="1">Cell envelope</location>
    </subcellularLocation>
</comment>
<dbReference type="EMBL" id="CP003155">
    <property type="protein sequence ID" value="AEV29475.1"/>
    <property type="molecule type" value="Genomic_DNA"/>
</dbReference>
<gene>
    <name evidence="2" type="ordered locus">SpiGrapes_1672</name>
</gene>
<dbReference type="HOGENOM" id="CLU_453340_0_0_12"/>
<dbReference type="eggNOG" id="COG3386">
    <property type="taxonomic scope" value="Bacteria"/>
</dbReference>